<dbReference type="InterPro" id="IPR011006">
    <property type="entry name" value="CheY-like_superfamily"/>
</dbReference>
<dbReference type="PROSITE" id="PS50109">
    <property type="entry name" value="HIS_KIN"/>
    <property type="match status" value="1"/>
</dbReference>
<dbReference type="InterPro" id="IPR029016">
    <property type="entry name" value="GAF-like_dom_sf"/>
</dbReference>
<evidence type="ECO:0000256" key="7">
    <source>
        <dbReference type="SAM" id="Coils"/>
    </source>
</evidence>
<dbReference type="InterPro" id="IPR003594">
    <property type="entry name" value="HATPase_dom"/>
</dbReference>
<dbReference type="Gene3D" id="1.10.287.130">
    <property type="match status" value="1"/>
</dbReference>
<dbReference type="SMART" id="SM00388">
    <property type="entry name" value="HisKA"/>
    <property type="match status" value="1"/>
</dbReference>
<proteinExistence type="predicted"/>
<dbReference type="Pfam" id="PF02518">
    <property type="entry name" value="HATPase_c"/>
    <property type="match status" value="1"/>
</dbReference>
<dbReference type="Pfam" id="PF13185">
    <property type="entry name" value="GAF_2"/>
    <property type="match status" value="1"/>
</dbReference>
<evidence type="ECO:0000256" key="4">
    <source>
        <dbReference type="ARBA" id="ARBA00022679"/>
    </source>
</evidence>
<keyword evidence="8" id="KW-1133">Transmembrane helix</keyword>
<dbReference type="CDD" id="cd00156">
    <property type="entry name" value="REC"/>
    <property type="match status" value="1"/>
</dbReference>
<dbReference type="CDD" id="cd00082">
    <property type="entry name" value="HisKA"/>
    <property type="match status" value="1"/>
</dbReference>
<protein>
    <recommendedName>
        <fullName evidence="2">histidine kinase</fullName>
        <ecNumber evidence="2">2.7.13.3</ecNumber>
    </recommendedName>
</protein>
<evidence type="ECO:0000256" key="1">
    <source>
        <dbReference type="ARBA" id="ARBA00000085"/>
    </source>
</evidence>
<dbReference type="SMART" id="SM00448">
    <property type="entry name" value="REC"/>
    <property type="match status" value="3"/>
</dbReference>
<feature type="modified residue" description="4-aspartylphosphate" evidence="6">
    <location>
        <position position="1074"/>
    </location>
</feature>
<dbReference type="PROSITE" id="PS50110">
    <property type="entry name" value="RESPONSE_REGULATORY"/>
    <property type="match status" value="3"/>
</dbReference>
<dbReference type="SUPFAM" id="SSF55781">
    <property type="entry name" value="GAF domain-like"/>
    <property type="match status" value="1"/>
</dbReference>
<dbReference type="InterPro" id="IPR001789">
    <property type="entry name" value="Sig_transdc_resp-reg_receiver"/>
</dbReference>
<evidence type="ECO:0000256" key="5">
    <source>
        <dbReference type="ARBA" id="ARBA00022777"/>
    </source>
</evidence>
<dbReference type="Pfam" id="PF00072">
    <property type="entry name" value="Response_reg"/>
    <property type="match status" value="3"/>
</dbReference>
<feature type="transmembrane region" description="Helical" evidence="8">
    <location>
        <begin position="6"/>
        <end position="30"/>
    </location>
</feature>
<feature type="domain" description="Response regulatory" evidence="10">
    <location>
        <begin position="759"/>
        <end position="873"/>
    </location>
</feature>
<evidence type="ECO:0000313" key="11">
    <source>
        <dbReference type="EMBL" id="TKB95516.1"/>
    </source>
</evidence>
<evidence type="ECO:0000256" key="6">
    <source>
        <dbReference type="PROSITE-ProRule" id="PRU00169"/>
    </source>
</evidence>
<dbReference type="InterPro" id="IPR036890">
    <property type="entry name" value="HATPase_C_sf"/>
</dbReference>
<dbReference type="FunFam" id="3.30.565.10:FF:000010">
    <property type="entry name" value="Sensor histidine kinase RcsC"/>
    <property type="match status" value="1"/>
</dbReference>
<comment type="caution">
    <text evidence="11">The sequence shown here is derived from an EMBL/GenBank/DDBJ whole genome shotgun (WGS) entry which is preliminary data.</text>
</comment>
<keyword evidence="3 6" id="KW-0597">Phosphoprotein</keyword>
<dbReference type="Pfam" id="PF00512">
    <property type="entry name" value="HisKA"/>
    <property type="match status" value="1"/>
</dbReference>
<comment type="catalytic activity">
    <reaction evidence="1">
        <text>ATP + protein L-histidine = ADP + protein N-phospho-L-histidine.</text>
        <dbReference type="EC" id="2.7.13.3"/>
    </reaction>
</comment>
<dbReference type="CDD" id="cd16922">
    <property type="entry name" value="HATPase_EvgS-ArcB-TorS-like"/>
    <property type="match status" value="1"/>
</dbReference>
<feature type="domain" description="Response regulatory" evidence="10">
    <location>
        <begin position="1024"/>
        <end position="1141"/>
    </location>
</feature>
<dbReference type="GO" id="GO:0005886">
    <property type="term" value="C:plasma membrane"/>
    <property type="evidence" value="ECO:0007669"/>
    <property type="project" value="TreeGrafter"/>
</dbReference>
<dbReference type="PANTHER" id="PTHR43047">
    <property type="entry name" value="TWO-COMPONENT HISTIDINE PROTEIN KINASE"/>
    <property type="match status" value="1"/>
</dbReference>
<dbReference type="SMART" id="SM00387">
    <property type="entry name" value="HATPase_c"/>
    <property type="match status" value="1"/>
</dbReference>
<dbReference type="InterPro" id="IPR003661">
    <property type="entry name" value="HisK_dim/P_dom"/>
</dbReference>
<keyword evidence="7" id="KW-0175">Coiled coil</keyword>
<keyword evidence="8" id="KW-0472">Membrane</keyword>
<sequence length="1142" mass="128634">MIKFSFKVWIAIGITLSLGLVFFIGTLSYLSLQNLKSDQELVMHTTNVISTADLLKKEVVDLETGQRGFIITGNEEFLEAYNKALPKIAPTINKLSTLISDNPSQAVRMDSLNFYVNQRIETLNSVINLKRQPNFKVDESVIATLRSGKQKMDKIRKLVNDIIKTESVILEKRQNDANYSISRTSIIIIIGSSLIFLVVAILFKFISDAFKGQSEAKNNLNSINYELVNLSKANEEKAWILIGISKLNEEIQGELSIEEMTSNIISIIAEYAKSKVATIYLAAENEQDFELKAGYAFTITANTKKKFKLNETWIGQVAADKKPVIIKGELIKNLEISTGLITSQPLESLIIPFYFNNKVKGILEFGFDNKVGLQEQEFIKMASDVIGVAINTAQSRAFAQALFEETQIQAEELSSQQEELRMANDELVTKTQMLQSSEEELRVQQEELKEINFELEERAKLLLENNQVIEEARASVFIKMEELEQSGKYKTEFLANMSHELRTPLNSILILARILKDNKEKNLSAEEAKYANVIYKAGNDLLSLINDILDLAKIESGKLDFTYEEVALEEIKDDLIQLFYEVATDNEIKFDIEIDTQLPQTIEVDKQRIEQILKNLLSNAFKFTPKNGEVKVVFSTQKDSENIEIKVIDNGIGIPEEKQKLIFEAFQQVDGSTSRKFGGTGLGLSISKELAQKMNGFITLESKEDNGSVFSLIIPIKVGLNQKSPSEKTSLDLLATPIIKQFKPVFADPEHAIIKEKPLILIVEDDLFFNHFLKGYVSRKGFEAVQVYDGESAIEKALEIKPDAILLDIMLPGIDGWAVLKRLKSEASTQLIPIHMMSAGDQREQKAIHSGALSFLKKPVDKDALDKIFTELLSNDNLSKNILLIEDKEAESEVLANLFRSKNIKVQQAFNGQQALMFLEEQEFDCLILDLNLPDISGFELLERIKIDDRFKDLPVIINTAMDLDQEEMNNLVKHANATIMKSSKSGDRLIDEVNLFLHQIKKEDGKISKPKRSVHNNEIKNKTILLVDDDMRNIFALSAILDTNGYKLEIANNGIEALEKLHKVSAIDLVLMDIMMPKMDGLEAMRRIRANPILEKLPVIALTAKAMKEDKDQCIAAGANEYITKPIDTDKLLALVKVWIA</sequence>
<name>A0A4U1BU10_9SPHI</name>
<evidence type="ECO:0000313" key="12">
    <source>
        <dbReference type="Proteomes" id="UP000308181"/>
    </source>
</evidence>
<dbReference type="CDD" id="cd17546">
    <property type="entry name" value="REC_hyHK_CKI1_RcsC-like"/>
    <property type="match status" value="1"/>
</dbReference>
<dbReference type="PANTHER" id="PTHR43047:SF72">
    <property type="entry name" value="OSMOSENSING HISTIDINE PROTEIN KINASE SLN1"/>
    <property type="match status" value="1"/>
</dbReference>
<keyword evidence="4" id="KW-0808">Transferase</keyword>
<dbReference type="Pfam" id="PF05227">
    <property type="entry name" value="CHASE3"/>
    <property type="match status" value="1"/>
</dbReference>
<evidence type="ECO:0000256" key="3">
    <source>
        <dbReference type="ARBA" id="ARBA00022553"/>
    </source>
</evidence>
<dbReference type="SUPFAM" id="SSF55874">
    <property type="entry name" value="ATPase domain of HSP90 chaperone/DNA topoisomerase II/histidine kinase"/>
    <property type="match status" value="1"/>
</dbReference>
<feature type="domain" description="Response regulatory" evidence="10">
    <location>
        <begin position="881"/>
        <end position="997"/>
    </location>
</feature>
<evidence type="ECO:0000256" key="2">
    <source>
        <dbReference type="ARBA" id="ARBA00012438"/>
    </source>
</evidence>
<reference evidence="11 12" key="1">
    <citation type="submission" date="2019-04" db="EMBL/GenBank/DDBJ databases">
        <title>Pedobacter sp. AR-3-17 sp. nov., isolated from Arctic soil.</title>
        <authorList>
            <person name="Dahal R.H."/>
            <person name="Kim D.-U."/>
        </authorList>
    </citation>
    <scope>NUCLEOTIDE SEQUENCE [LARGE SCALE GENOMIC DNA]</scope>
    <source>
        <strain evidence="11 12">AR-3-17</strain>
    </source>
</reference>
<dbReference type="InterPro" id="IPR036097">
    <property type="entry name" value="HisK_dim/P_sf"/>
</dbReference>
<dbReference type="EMBL" id="SWBP01000008">
    <property type="protein sequence ID" value="TKB95516.1"/>
    <property type="molecule type" value="Genomic_DNA"/>
</dbReference>
<dbReference type="EC" id="2.7.13.3" evidence="2"/>
<dbReference type="Proteomes" id="UP000308181">
    <property type="component" value="Unassembled WGS sequence"/>
</dbReference>
<dbReference type="PRINTS" id="PR00344">
    <property type="entry name" value="BCTRLSENSOR"/>
</dbReference>
<dbReference type="GO" id="GO:0009927">
    <property type="term" value="F:histidine phosphotransfer kinase activity"/>
    <property type="evidence" value="ECO:0007669"/>
    <property type="project" value="TreeGrafter"/>
</dbReference>
<keyword evidence="12" id="KW-1185">Reference proteome</keyword>
<feature type="modified residue" description="4-aspartylphosphate" evidence="6">
    <location>
        <position position="930"/>
    </location>
</feature>
<feature type="domain" description="Histidine kinase" evidence="9">
    <location>
        <begin position="496"/>
        <end position="718"/>
    </location>
</feature>
<keyword evidence="5" id="KW-0418">Kinase</keyword>
<feature type="modified residue" description="4-aspartylphosphate" evidence="6">
    <location>
        <position position="808"/>
    </location>
</feature>
<dbReference type="RefSeq" id="WP_136827562.1">
    <property type="nucleotide sequence ID" value="NZ_SWBP01000008.1"/>
</dbReference>
<dbReference type="CDD" id="cd19410">
    <property type="entry name" value="HK9-like_sensor"/>
    <property type="match status" value="1"/>
</dbReference>
<dbReference type="InterPro" id="IPR005467">
    <property type="entry name" value="His_kinase_dom"/>
</dbReference>
<evidence type="ECO:0000259" key="10">
    <source>
        <dbReference type="PROSITE" id="PS50110"/>
    </source>
</evidence>
<evidence type="ECO:0000256" key="8">
    <source>
        <dbReference type="SAM" id="Phobius"/>
    </source>
</evidence>
<feature type="coiled-coil region" evidence="7">
    <location>
        <begin position="403"/>
        <end position="472"/>
    </location>
</feature>
<dbReference type="Gene3D" id="3.40.50.2300">
    <property type="match status" value="3"/>
</dbReference>
<dbReference type="Gene3D" id="3.30.565.10">
    <property type="entry name" value="Histidine kinase-like ATPase, C-terminal domain"/>
    <property type="match status" value="1"/>
</dbReference>
<feature type="transmembrane region" description="Helical" evidence="8">
    <location>
        <begin position="186"/>
        <end position="206"/>
    </location>
</feature>
<keyword evidence="8" id="KW-0812">Transmembrane</keyword>
<organism evidence="11 12">
    <name type="scientific">Pedobacter cryophilus</name>
    <dbReference type="NCBI Taxonomy" id="2571271"/>
    <lineage>
        <taxon>Bacteria</taxon>
        <taxon>Pseudomonadati</taxon>
        <taxon>Bacteroidota</taxon>
        <taxon>Sphingobacteriia</taxon>
        <taxon>Sphingobacteriales</taxon>
        <taxon>Sphingobacteriaceae</taxon>
        <taxon>Pedobacter</taxon>
    </lineage>
</organism>
<dbReference type="InterPro" id="IPR004358">
    <property type="entry name" value="Sig_transdc_His_kin-like_C"/>
</dbReference>
<dbReference type="GO" id="GO:0000155">
    <property type="term" value="F:phosphorelay sensor kinase activity"/>
    <property type="evidence" value="ECO:0007669"/>
    <property type="project" value="InterPro"/>
</dbReference>
<dbReference type="InterPro" id="IPR003018">
    <property type="entry name" value="GAF"/>
</dbReference>
<accession>A0A4U1BU10</accession>
<gene>
    <name evidence="11" type="ORF">FA046_16070</name>
</gene>
<dbReference type="InterPro" id="IPR007891">
    <property type="entry name" value="CHASE3"/>
</dbReference>
<dbReference type="Gene3D" id="3.30.450.40">
    <property type="match status" value="1"/>
</dbReference>
<dbReference type="AlphaFoldDB" id="A0A4U1BU10"/>
<dbReference type="SUPFAM" id="SSF47384">
    <property type="entry name" value="Homodimeric domain of signal transducing histidine kinase"/>
    <property type="match status" value="1"/>
</dbReference>
<dbReference type="SUPFAM" id="SSF52172">
    <property type="entry name" value="CheY-like"/>
    <property type="match status" value="3"/>
</dbReference>
<evidence type="ECO:0000259" key="9">
    <source>
        <dbReference type="PROSITE" id="PS50109"/>
    </source>
</evidence>
<dbReference type="OrthoDB" id="9811889at2"/>